<protein>
    <submittedName>
        <fullName evidence="1">Uncharacterized protein</fullName>
    </submittedName>
</protein>
<accession>A0A6C0D2S9</accession>
<sequence length="98" mass="11736">MYYEKMTKYKTKVNMTKYREDIQNIFNALLKEDTKFENYYLYKEDYDTFIDNIIGKIVSLNAPPVIMESHQSDSVFLIDKTIFIKPKEKTVIGMMKKI</sequence>
<dbReference type="EMBL" id="MN739520">
    <property type="protein sequence ID" value="QHT10394.1"/>
    <property type="molecule type" value="Genomic_DNA"/>
</dbReference>
<evidence type="ECO:0000313" key="1">
    <source>
        <dbReference type="EMBL" id="QHT10394.1"/>
    </source>
</evidence>
<name>A0A6C0D2S9_9ZZZZ</name>
<organism evidence="1">
    <name type="scientific">viral metagenome</name>
    <dbReference type="NCBI Taxonomy" id="1070528"/>
    <lineage>
        <taxon>unclassified sequences</taxon>
        <taxon>metagenomes</taxon>
        <taxon>organismal metagenomes</taxon>
    </lineage>
</organism>
<reference evidence="1" key="1">
    <citation type="journal article" date="2020" name="Nature">
        <title>Giant virus diversity and host interactions through global metagenomics.</title>
        <authorList>
            <person name="Schulz F."/>
            <person name="Roux S."/>
            <person name="Paez-Espino D."/>
            <person name="Jungbluth S."/>
            <person name="Walsh D.A."/>
            <person name="Denef V.J."/>
            <person name="McMahon K.D."/>
            <person name="Konstantinidis K.T."/>
            <person name="Eloe-Fadrosh E.A."/>
            <person name="Kyrpides N.C."/>
            <person name="Woyke T."/>
        </authorList>
    </citation>
    <scope>NUCLEOTIDE SEQUENCE</scope>
    <source>
        <strain evidence="1">GVMAG-M-3300023174-107</strain>
    </source>
</reference>
<dbReference type="AlphaFoldDB" id="A0A6C0D2S9"/>
<proteinExistence type="predicted"/>